<protein>
    <recommendedName>
        <fullName evidence="6">NAD kinase</fullName>
        <ecNumber evidence="6">2.7.1.23</ecNumber>
    </recommendedName>
    <alternativeName>
        <fullName evidence="6">ATP-dependent NAD kinase</fullName>
    </alternativeName>
</protein>
<feature type="binding site" evidence="6">
    <location>
        <begin position="56"/>
        <end position="57"/>
    </location>
    <ligand>
        <name>NAD(+)</name>
        <dbReference type="ChEBI" id="CHEBI:57540"/>
    </ligand>
</feature>
<comment type="function">
    <text evidence="6">Involved in the regulation of the intracellular balance of NAD and NADP, and is a key enzyme in the biosynthesis of NADP. Catalyzes specifically the phosphorylation on 2'-hydroxyl of the adenosine moiety of NAD to yield NADP.</text>
</comment>
<evidence type="ECO:0000256" key="3">
    <source>
        <dbReference type="ARBA" id="ARBA00022857"/>
    </source>
</evidence>
<dbReference type="HAMAP" id="MF_00361">
    <property type="entry name" value="NAD_kinase"/>
    <property type="match status" value="1"/>
</dbReference>
<feature type="binding site" evidence="6">
    <location>
        <position position="61"/>
    </location>
    <ligand>
        <name>NAD(+)</name>
        <dbReference type="ChEBI" id="CHEBI:57540"/>
    </ligand>
</feature>
<dbReference type="GO" id="GO:0019674">
    <property type="term" value="P:NAD+ metabolic process"/>
    <property type="evidence" value="ECO:0007669"/>
    <property type="project" value="InterPro"/>
</dbReference>
<comment type="catalytic activity">
    <reaction evidence="5 6">
        <text>NAD(+) + ATP = ADP + NADP(+) + H(+)</text>
        <dbReference type="Rhea" id="RHEA:18629"/>
        <dbReference type="ChEBI" id="CHEBI:15378"/>
        <dbReference type="ChEBI" id="CHEBI:30616"/>
        <dbReference type="ChEBI" id="CHEBI:57540"/>
        <dbReference type="ChEBI" id="CHEBI:58349"/>
        <dbReference type="ChEBI" id="CHEBI:456216"/>
        <dbReference type="EC" id="2.7.1.23"/>
    </reaction>
</comment>
<evidence type="ECO:0000256" key="4">
    <source>
        <dbReference type="ARBA" id="ARBA00023027"/>
    </source>
</evidence>
<dbReference type="InterPro" id="IPR002504">
    <property type="entry name" value="NADK"/>
</dbReference>
<evidence type="ECO:0000256" key="1">
    <source>
        <dbReference type="ARBA" id="ARBA00022679"/>
    </source>
</evidence>
<feature type="binding site" evidence="6">
    <location>
        <position position="157"/>
    </location>
    <ligand>
        <name>NAD(+)</name>
        <dbReference type="ChEBI" id="CHEBI:57540"/>
    </ligand>
</feature>
<dbReference type="GO" id="GO:0051287">
    <property type="term" value="F:NAD binding"/>
    <property type="evidence" value="ECO:0007669"/>
    <property type="project" value="UniProtKB-ARBA"/>
</dbReference>
<keyword evidence="1 6" id="KW-0808">Transferase</keyword>
<keyword evidence="6" id="KW-0963">Cytoplasm</keyword>
<dbReference type="Pfam" id="PF20143">
    <property type="entry name" value="NAD_kinase_C"/>
    <property type="match status" value="1"/>
</dbReference>
<dbReference type="InterPro" id="IPR017438">
    <property type="entry name" value="ATP-NAD_kinase_N"/>
</dbReference>
<dbReference type="Proteomes" id="UP000255328">
    <property type="component" value="Unassembled WGS sequence"/>
</dbReference>
<sequence>MTWSGGEMKKVFIIYNQDRPLAQELYKKSIEYFKTRKIEIVDRVSKADFGVVIGGDGTLLRSFRSFIFKRNLYVIAINAGSLGFVTEIKKENMIEEYENFLNGKFKYEKRHILEVEIEGQIYYALNEVVLSKAGITSKLLRVNLKTNGEYMCTYKGDGVIVATPTGSTAYSMSAGGPILKSDMRATVITPIAPHNLSTRPIVIGGDERIEMRIEDEKRLGQVIIDGQTNKRITSAENIGIEYSKFTLKLVIPKSRNYYSVLREKLKWGDNLC</sequence>
<feature type="binding site" evidence="6">
    <location>
        <begin position="126"/>
        <end position="127"/>
    </location>
    <ligand>
        <name>NAD(+)</name>
        <dbReference type="ChEBI" id="CHEBI:57540"/>
    </ligand>
</feature>
<keyword evidence="2 6" id="KW-0418">Kinase</keyword>
<dbReference type="InterPro" id="IPR016064">
    <property type="entry name" value="NAD/diacylglycerol_kinase_sf"/>
</dbReference>
<evidence type="ECO:0000313" key="8">
    <source>
        <dbReference type="Proteomes" id="UP000255328"/>
    </source>
</evidence>
<comment type="caution">
    <text evidence="6">Lacks conserved residue(s) required for the propagation of feature annotation.</text>
</comment>
<organism evidence="7 8">
    <name type="scientific">Fusobacterium necrogenes</name>
    <dbReference type="NCBI Taxonomy" id="858"/>
    <lineage>
        <taxon>Bacteria</taxon>
        <taxon>Fusobacteriati</taxon>
        <taxon>Fusobacteriota</taxon>
        <taxon>Fusobacteriia</taxon>
        <taxon>Fusobacteriales</taxon>
        <taxon>Fusobacteriaceae</taxon>
        <taxon>Fusobacterium</taxon>
    </lineage>
</organism>
<dbReference type="PANTHER" id="PTHR20275:SF0">
    <property type="entry name" value="NAD KINASE"/>
    <property type="match status" value="1"/>
</dbReference>
<dbReference type="InterPro" id="IPR017437">
    <property type="entry name" value="ATP-NAD_kinase_PpnK-typ_C"/>
</dbReference>
<comment type="cofactor">
    <cofactor evidence="6">
        <name>a divalent metal cation</name>
        <dbReference type="ChEBI" id="CHEBI:60240"/>
    </cofactor>
</comment>
<dbReference type="EMBL" id="UGGU01000003">
    <property type="protein sequence ID" value="STO30685.1"/>
    <property type="molecule type" value="Genomic_DNA"/>
</dbReference>
<proteinExistence type="inferred from homology"/>
<dbReference type="Gene3D" id="3.40.50.10330">
    <property type="entry name" value="Probable inorganic polyphosphate/atp-NAD kinase, domain 1"/>
    <property type="match status" value="1"/>
</dbReference>
<feature type="active site" description="Proton acceptor" evidence="6">
    <location>
        <position position="56"/>
    </location>
</feature>
<dbReference type="GO" id="GO:0005737">
    <property type="term" value="C:cytoplasm"/>
    <property type="evidence" value="ECO:0007669"/>
    <property type="project" value="UniProtKB-SubCell"/>
</dbReference>
<dbReference type="GO" id="GO:0046872">
    <property type="term" value="F:metal ion binding"/>
    <property type="evidence" value="ECO:0007669"/>
    <property type="project" value="UniProtKB-UniRule"/>
</dbReference>
<feature type="binding site" evidence="6">
    <location>
        <position position="192"/>
    </location>
    <ligand>
        <name>NAD(+)</name>
        <dbReference type="ChEBI" id="CHEBI:57540"/>
    </ligand>
</feature>
<keyword evidence="4 6" id="KW-0520">NAD</keyword>
<dbReference type="AlphaFoldDB" id="A0A377GUM5"/>
<dbReference type="GO" id="GO:0005524">
    <property type="term" value="F:ATP binding"/>
    <property type="evidence" value="ECO:0007669"/>
    <property type="project" value="UniProtKB-KW"/>
</dbReference>
<dbReference type="PANTHER" id="PTHR20275">
    <property type="entry name" value="NAD KINASE"/>
    <property type="match status" value="1"/>
</dbReference>
<feature type="binding site" evidence="6">
    <location>
        <position position="227"/>
    </location>
    <ligand>
        <name>NAD(+)</name>
        <dbReference type="ChEBI" id="CHEBI:57540"/>
    </ligand>
</feature>
<keyword evidence="6" id="KW-0547">Nucleotide-binding</keyword>
<dbReference type="SUPFAM" id="SSF111331">
    <property type="entry name" value="NAD kinase/diacylglycerol kinase-like"/>
    <property type="match status" value="1"/>
</dbReference>
<evidence type="ECO:0000256" key="5">
    <source>
        <dbReference type="ARBA" id="ARBA00047925"/>
    </source>
</evidence>
<evidence type="ECO:0000256" key="2">
    <source>
        <dbReference type="ARBA" id="ARBA00022777"/>
    </source>
</evidence>
<dbReference type="Pfam" id="PF01513">
    <property type="entry name" value="NAD_kinase"/>
    <property type="match status" value="1"/>
</dbReference>
<gene>
    <name evidence="7" type="primary">ppnK</name>
    <name evidence="6" type="synonym">nadK</name>
    <name evidence="7" type="ORF">NCTC10723_00110</name>
</gene>
<name>A0A377GUM5_9FUSO</name>
<feature type="binding site" evidence="6">
    <location>
        <position position="138"/>
    </location>
    <ligand>
        <name>NAD(+)</name>
        <dbReference type="ChEBI" id="CHEBI:57540"/>
    </ligand>
</feature>
<keyword evidence="3 6" id="KW-0521">NADP</keyword>
<accession>A0A377GUM5</accession>
<reference evidence="7 8" key="1">
    <citation type="submission" date="2018-06" db="EMBL/GenBank/DDBJ databases">
        <authorList>
            <consortium name="Pathogen Informatics"/>
            <person name="Doyle S."/>
        </authorList>
    </citation>
    <scope>NUCLEOTIDE SEQUENCE [LARGE SCALE GENOMIC DNA]</scope>
    <source>
        <strain evidence="7 8">NCTC10723</strain>
    </source>
</reference>
<dbReference type="GO" id="GO:0006741">
    <property type="term" value="P:NADP+ biosynthetic process"/>
    <property type="evidence" value="ECO:0007669"/>
    <property type="project" value="UniProtKB-UniRule"/>
</dbReference>
<feature type="binding site" evidence="6">
    <location>
        <begin position="168"/>
        <end position="173"/>
    </location>
    <ligand>
        <name>NAD(+)</name>
        <dbReference type="ChEBI" id="CHEBI:57540"/>
    </ligand>
</feature>
<comment type="subcellular location">
    <subcellularLocation>
        <location evidence="6">Cytoplasm</location>
    </subcellularLocation>
</comment>
<keyword evidence="8" id="KW-1185">Reference proteome</keyword>
<dbReference type="EC" id="2.7.1.23" evidence="6"/>
<dbReference type="GO" id="GO:0003951">
    <property type="term" value="F:NAD+ kinase activity"/>
    <property type="evidence" value="ECO:0007669"/>
    <property type="project" value="UniProtKB-UniRule"/>
</dbReference>
<keyword evidence="6" id="KW-0067">ATP-binding</keyword>
<feature type="binding site" evidence="6">
    <location>
        <position position="155"/>
    </location>
    <ligand>
        <name>NAD(+)</name>
        <dbReference type="ChEBI" id="CHEBI:57540"/>
    </ligand>
</feature>
<evidence type="ECO:0000313" key="7">
    <source>
        <dbReference type="EMBL" id="STO30685.1"/>
    </source>
</evidence>
<evidence type="ECO:0000256" key="6">
    <source>
        <dbReference type="HAMAP-Rule" id="MF_00361"/>
    </source>
</evidence>
<dbReference type="Gene3D" id="2.60.200.30">
    <property type="entry name" value="Probable inorganic polyphosphate/atp-NAD kinase, domain 2"/>
    <property type="match status" value="1"/>
</dbReference>
<comment type="similarity">
    <text evidence="6">Belongs to the NAD kinase family.</text>
</comment>